<dbReference type="PRINTS" id="PR00337">
    <property type="entry name" value="LEUILEVALBP"/>
</dbReference>
<reference evidence="8 9" key="1">
    <citation type="submission" date="2021-03" db="EMBL/GenBank/DDBJ databases">
        <title>Genomic Encyclopedia of Type Strains, Phase IV (KMG-IV): sequencing the most valuable type-strain genomes for metagenomic binning, comparative biology and taxonomic classification.</title>
        <authorList>
            <person name="Goeker M."/>
        </authorList>
    </citation>
    <scope>NUCLEOTIDE SEQUENCE [LARGE SCALE GENOMIC DNA]</scope>
    <source>
        <strain evidence="8 9">DSM 27138</strain>
    </source>
</reference>
<comment type="caution">
    <text evidence="8">The sequence shown here is derived from an EMBL/GenBank/DDBJ whole genome shotgun (WGS) entry which is preliminary data.</text>
</comment>
<keyword evidence="9" id="KW-1185">Reference proteome</keyword>
<evidence type="ECO:0000256" key="4">
    <source>
        <dbReference type="ARBA" id="ARBA00022970"/>
    </source>
</evidence>
<dbReference type="PROSITE" id="PS51257">
    <property type="entry name" value="PROKAR_LIPOPROTEIN"/>
    <property type="match status" value="1"/>
</dbReference>
<evidence type="ECO:0000256" key="2">
    <source>
        <dbReference type="ARBA" id="ARBA00022448"/>
    </source>
</evidence>
<dbReference type="SUPFAM" id="SSF53822">
    <property type="entry name" value="Periplasmic binding protein-like I"/>
    <property type="match status" value="1"/>
</dbReference>
<feature type="domain" description="Leucine-binding protein" evidence="7">
    <location>
        <begin position="65"/>
        <end position="400"/>
    </location>
</feature>
<dbReference type="InterPro" id="IPR000709">
    <property type="entry name" value="Leu_Ile_Val-bd"/>
</dbReference>
<dbReference type="RefSeq" id="WP_209465632.1">
    <property type="nucleotide sequence ID" value="NZ_JAGGLG010000005.1"/>
</dbReference>
<dbReference type="InterPro" id="IPR028082">
    <property type="entry name" value="Peripla_BP_I"/>
</dbReference>
<dbReference type="PANTHER" id="PTHR47151:SF2">
    <property type="entry name" value="AMINO ACID BINDING PROTEIN"/>
    <property type="match status" value="1"/>
</dbReference>
<proteinExistence type="inferred from homology"/>
<dbReference type="InterPro" id="IPR028081">
    <property type="entry name" value="Leu-bd"/>
</dbReference>
<feature type="signal peptide" evidence="6">
    <location>
        <begin position="1"/>
        <end position="23"/>
    </location>
</feature>
<dbReference type="Pfam" id="PF13458">
    <property type="entry name" value="Peripla_BP_6"/>
    <property type="match status" value="1"/>
</dbReference>
<dbReference type="Gene3D" id="3.40.50.2300">
    <property type="match status" value="2"/>
</dbReference>
<gene>
    <name evidence="8" type="ORF">J2Z79_000869</name>
</gene>
<keyword evidence="4" id="KW-0029">Amino-acid transport</keyword>
<evidence type="ECO:0000256" key="3">
    <source>
        <dbReference type="ARBA" id="ARBA00022729"/>
    </source>
</evidence>
<feature type="chain" id="PRO_5046660079" evidence="6">
    <location>
        <begin position="24"/>
        <end position="410"/>
    </location>
</feature>
<name>A0ABS4JPL5_9FIRM</name>
<accession>A0ABS4JPL5</accession>
<feature type="region of interest" description="Disordered" evidence="5">
    <location>
        <begin position="30"/>
        <end position="60"/>
    </location>
</feature>
<evidence type="ECO:0000313" key="9">
    <source>
        <dbReference type="Proteomes" id="UP001519289"/>
    </source>
</evidence>
<organism evidence="8 9">
    <name type="scientific">Symbiobacterium terraclitae</name>
    <dbReference type="NCBI Taxonomy" id="557451"/>
    <lineage>
        <taxon>Bacteria</taxon>
        <taxon>Bacillati</taxon>
        <taxon>Bacillota</taxon>
        <taxon>Clostridia</taxon>
        <taxon>Eubacteriales</taxon>
        <taxon>Symbiobacteriaceae</taxon>
        <taxon>Symbiobacterium</taxon>
    </lineage>
</organism>
<dbReference type="CDD" id="cd06342">
    <property type="entry name" value="PBP1_ABC_LIVBP-like"/>
    <property type="match status" value="1"/>
</dbReference>
<evidence type="ECO:0000256" key="1">
    <source>
        <dbReference type="ARBA" id="ARBA00010062"/>
    </source>
</evidence>
<evidence type="ECO:0000256" key="6">
    <source>
        <dbReference type="SAM" id="SignalP"/>
    </source>
</evidence>
<keyword evidence="2" id="KW-0813">Transport</keyword>
<dbReference type="PANTHER" id="PTHR47151">
    <property type="entry name" value="LEU/ILE/VAL-BINDING ABC TRANSPORTER SUBUNIT"/>
    <property type="match status" value="1"/>
</dbReference>
<keyword evidence="3 6" id="KW-0732">Signal</keyword>
<protein>
    <submittedName>
        <fullName evidence="8">ABC-type branched-subunit amino acid transport system substrate-binding protein</fullName>
    </submittedName>
</protein>
<dbReference type="EMBL" id="JAGGLG010000005">
    <property type="protein sequence ID" value="MBP2017486.1"/>
    <property type="molecule type" value="Genomic_DNA"/>
</dbReference>
<dbReference type="Proteomes" id="UP001519289">
    <property type="component" value="Unassembled WGS sequence"/>
</dbReference>
<comment type="similarity">
    <text evidence="1">Belongs to the leucine-binding protein family.</text>
</comment>
<sequence>MVTSRNLRRFASLCLALSLVVLAGCSSAPPAQQSSGQSGGTQSQSGGTQTQSGSSSAPAASEGDILIGAVLPITGGSAKMGQDMQNSIQMAFDEINAQGGVLGRKLKLEVQDDACDPQSAVAAANKIVSMNVVAVISGYCSGAFLPTEPIYHNAGIGVVVPAANAVSLTEQGYEEINLINATNRDQARTAADYIVNQWNAQKVALIHDNSAFALELAELTREFLQGRAEVVAFEAITPGEKDFSAVLTSLKGKGPDAIYFTGYYAEGGLIINQARGLGITARIMVGDGANDPTLVEIAGAENAEGVAITTSPGAFDFTGSNEWVPRYREKYGEPGPYSVHAYDAANVVAEAIKQAGTTDRAAVAKAIRGINIEGISGPISFTETGNRKDGYFIVLEVKDGEFTVVQRAPR</sequence>
<evidence type="ECO:0000313" key="8">
    <source>
        <dbReference type="EMBL" id="MBP2017486.1"/>
    </source>
</evidence>
<evidence type="ECO:0000259" key="7">
    <source>
        <dbReference type="Pfam" id="PF13458"/>
    </source>
</evidence>
<evidence type="ECO:0000256" key="5">
    <source>
        <dbReference type="SAM" id="MobiDB-lite"/>
    </source>
</evidence>